<evidence type="ECO:0000256" key="5">
    <source>
        <dbReference type="ARBA" id="ARBA00023002"/>
    </source>
</evidence>
<evidence type="ECO:0000256" key="3">
    <source>
        <dbReference type="ARBA" id="ARBA00022630"/>
    </source>
</evidence>
<keyword evidence="5 6" id="KW-0560">Oxidoreductase</keyword>
<dbReference type="InterPro" id="IPR029041">
    <property type="entry name" value="FAD-linked_oxidoreductase-like"/>
</dbReference>
<dbReference type="GO" id="GO:0004489">
    <property type="term" value="F:methylenetetrahydrofolate reductase [NAD(P)H] activity"/>
    <property type="evidence" value="ECO:0007669"/>
    <property type="project" value="InterPro"/>
</dbReference>
<dbReference type="SUPFAM" id="SSF51730">
    <property type="entry name" value="FAD-linked oxidoreductase"/>
    <property type="match status" value="1"/>
</dbReference>
<sequence>MIPYQGLRKSKILICYHTKNNLRKNMFFEKLKNNESGILLYGQTPPKQNHQNLENLLELRKKRLNLLDVDGIVIYDLQDEGDRNDEKRIFDFVTTINPYEYYKALELKFPGIIYKSVGKYNQDEFIKSLKFDKNIANVFVGASSKDQKIKLSLKKAYEIKKEFAKDIPLGGICIPERHEIKHNEHLKVANKTLNGCEFFITQAVYNAINAKNFIDDYAKLNIKKVPIIFTFTPCGSLKTLEFMKWLGISIPPFLENRLKNSIDILQSSVSLSFEMFEFIYRYAKNKGVVVGANVESISTRKVEIEASIKLLKDIKRSIDRKV</sequence>
<dbReference type="InterPro" id="IPR003171">
    <property type="entry name" value="Mehydrof_redctse-like"/>
</dbReference>
<evidence type="ECO:0000313" key="7">
    <source>
        <dbReference type="EMBL" id="AKT91256.1"/>
    </source>
</evidence>
<evidence type="ECO:0000256" key="2">
    <source>
        <dbReference type="ARBA" id="ARBA00004777"/>
    </source>
</evidence>
<dbReference type="Pfam" id="PF02219">
    <property type="entry name" value="MTHFR"/>
    <property type="match status" value="1"/>
</dbReference>
<dbReference type="Proteomes" id="UP000063971">
    <property type="component" value="Chromosome"/>
</dbReference>
<comment type="cofactor">
    <cofactor evidence="1 6">
        <name>FAD</name>
        <dbReference type="ChEBI" id="CHEBI:57692"/>
    </cofactor>
</comment>
<proteinExistence type="inferred from homology"/>
<name>A0AAU8U368_9BACT</name>
<keyword evidence="4 6" id="KW-0274">FAD</keyword>
<evidence type="ECO:0000256" key="1">
    <source>
        <dbReference type="ARBA" id="ARBA00001974"/>
    </source>
</evidence>
<evidence type="ECO:0000256" key="6">
    <source>
        <dbReference type="RuleBase" id="RU003862"/>
    </source>
</evidence>
<comment type="pathway">
    <text evidence="2 6">One-carbon metabolism; tetrahydrofolate interconversion.</text>
</comment>
<dbReference type="KEGG" id="cure:CUREO_1423"/>
<evidence type="ECO:0000313" key="8">
    <source>
        <dbReference type="Proteomes" id="UP000063971"/>
    </source>
</evidence>
<dbReference type="EMBL" id="CP012195">
    <property type="protein sequence ID" value="AKT91256.1"/>
    <property type="molecule type" value="Genomic_DNA"/>
</dbReference>
<keyword evidence="3 6" id="KW-0285">Flavoprotein</keyword>
<dbReference type="AlphaFoldDB" id="A0AAU8U368"/>
<accession>A0AAU8U368</accession>
<evidence type="ECO:0000256" key="4">
    <source>
        <dbReference type="ARBA" id="ARBA00022827"/>
    </source>
</evidence>
<reference evidence="7 8" key="1">
    <citation type="journal article" date="2015" name="Genome Announc.">
        <title>Complete Genome Sequence of the Campylobacter ureolyticus Clinical Isolate RIGS 9880.</title>
        <authorList>
            <person name="Miller W.G."/>
            <person name="Yee E."/>
            <person name="On S.L."/>
            <person name="Andersen L.P."/>
            <person name="Bono J.L."/>
        </authorList>
    </citation>
    <scope>NUCLEOTIDE SEQUENCE [LARGE SCALE GENOMIC DNA]</scope>
    <source>
        <strain evidence="7 8">RIGS 9880</strain>
    </source>
</reference>
<protein>
    <recommendedName>
        <fullName evidence="6">Methylenetetrahydrofolate reductase</fullName>
    </recommendedName>
</protein>
<gene>
    <name evidence="7" type="ORF">CUREO_1423</name>
</gene>
<organism evidence="7 8">
    <name type="scientific">Campylobacter ureolyticus RIGS 9880</name>
    <dbReference type="NCBI Taxonomy" id="1032069"/>
    <lineage>
        <taxon>Bacteria</taxon>
        <taxon>Pseudomonadati</taxon>
        <taxon>Campylobacterota</taxon>
        <taxon>Epsilonproteobacteria</taxon>
        <taxon>Campylobacterales</taxon>
        <taxon>Campylobacteraceae</taxon>
        <taxon>Campylobacter</taxon>
    </lineage>
</organism>
<comment type="similarity">
    <text evidence="6">Belongs to the methylenetetrahydrofolate reductase family.</text>
</comment>
<dbReference type="Gene3D" id="3.20.20.220">
    <property type="match status" value="1"/>
</dbReference>
<dbReference type="GO" id="GO:0006555">
    <property type="term" value="P:methionine metabolic process"/>
    <property type="evidence" value="ECO:0007669"/>
    <property type="project" value="InterPro"/>
</dbReference>